<evidence type="ECO:0000256" key="2">
    <source>
        <dbReference type="ARBA" id="ARBA00022525"/>
    </source>
</evidence>
<feature type="region of interest" description="Disordered" evidence="4">
    <location>
        <begin position="86"/>
        <end position="298"/>
    </location>
</feature>
<keyword evidence="5" id="KW-0732">Signal</keyword>
<accession>A0AAV1K0P5</accession>
<feature type="compositionally biased region" description="Acidic residues" evidence="4">
    <location>
        <begin position="110"/>
        <end position="119"/>
    </location>
</feature>
<feature type="chain" id="PRO_5043830397" description="Fibrillar collagen NC1 domain-containing protein" evidence="5">
    <location>
        <begin position="19"/>
        <end position="466"/>
    </location>
</feature>
<feature type="compositionally biased region" description="Basic and acidic residues" evidence="4">
    <location>
        <begin position="124"/>
        <end position="138"/>
    </location>
</feature>
<dbReference type="SMART" id="SM00038">
    <property type="entry name" value="COLFI"/>
    <property type="match status" value="1"/>
</dbReference>
<dbReference type="InterPro" id="IPR008160">
    <property type="entry name" value="Collagen"/>
</dbReference>
<feature type="signal peptide" evidence="5">
    <location>
        <begin position="1"/>
        <end position="18"/>
    </location>
</feature>
<evidence type="ECO:0000256" key="1">
    <source>
        <dbReference type="ARBA" id="ARBA00004613"/>
    </source>
</evidence>
<dbReference type="Proteomes" id="UP001497472">
    <property type="component" value="Unassembled WGS sequence"/>
</dbReference>
<dbReference type="InterPro" id="IPR000885">
    <property type="entry name" value="Fib_collagen_C"/>
</dbReference>
<organism evidence="7 8">
    <name type="scientific">Leptosia nina</name>
    <dbReference type="NCBI Taxonomy" id="320188"/>
    <lineage>
        <taxon>Eukaryota</taxon>
        <taxon>Metazoa</taxon>
        <taxon>Ecdysozoa</taxon>
        <taxon>Arthropoda</taxon>
        <taxon>Hexapoda</taxon>
        <taxon>Insecta</taxon>
        <taxon>Pterygota</taxon>
        <taxon>Neoptera</taxon>
        <taxon>Endopterygota</taxon>
        <taxon>Lepidoptera</taxon>
        <taxon>Glossata</taxon>
        <taxon>Ditrysia</taxon>
        <taxon>Papilionoidea</taxon>
        <taxon>Pieridae</taxon>
        <taxon>Pierinae</taxon>
        <taxon>Leptosia</taxon>
    </lineage>
</organism>
<dbReference type="Pfam" id="PF01410">
    <property type="entry name" value="COLFI"/>
    <property type="match status" value="1"/>
</dbReference>
<evidence type="ECO:0000256" key="3">
    <source>
        <dbReference type="ARBA" id="ARBA00023119"/>
    </source>
</evidence>
<evidence type="ECO:0000256" key="5">
    <source>
        <dbReference type="SAM" id="SignalP"/>
    </source>
</evidence>
<feature type="compositionally biased region" description="Basic and acidic residues" evidence="4">
    <location>
        <begin position="86"/>
        <end position="103"/>
    </location>
</feature>
<keyword evidence="3" id="KW-0176">Collagen</keyword>
<evidence type="ECO:0000313" key="8">
    <source>
        <dbReference type="Proteomes" id="UP001497472"/>
    </source>
</evidence>
<keyword evidence="2" id="KW-0964">Secreted</keyword>
<protein>
    <recommendedName>
        <fullName evidence="6">Fibrillar collagen NC1 domain-containing protein</fullName>
    </recommendedName>
</protein>
<keyword evidence="8" id="KW-1185">Reference proteome</keyword>
<dbReference type="GO" id="GO:0005581">
    <property type="term" value="C:collagen trimer"/>
    <property type="evidence" value="ECO:0007669"/>
    <property type="project" value="UniProtKB-KW"/>
</dbReference>
<comment type="subcellular location">
    <subcellularLocation>
        <location evidence="1">Secreted</location>
    </subcellularLocation>
</comment>
<dbReference type="Gene3D" id="2.60.120.1000">
    <property type="match status" value="1"/>
</dbReference>
<proteinExistence type="predicted"/>
<gene>
    <name evidence="7" type="ORF">LNINA_LOCUS14011</name>
</gene>
<evidence type="ECO:0000256" key="4">
    <source>
        <dbReference type="SAM" id="MobiDB-lite"/>
    </source>
</evidence>
<feature type="compositionally biased region" description="Basic and acidic residues" evidence="4">
    <location>
        <begin position="266"/>
        <end position="282"/>
    </location>
</feature>
<sequence>MLIVRTFLLVYSAQYLNGDTGTEANTEATINQDENEFHEGRKITVEWDQCALRIIGSGLEWDGSVDSCTTECIGQDQKGYTYLQGEKEKKVKKPISDESRENLGPKLLSEDEPDSEEATNEAKPSNKEQSKTDKDKIEPGSTDYDNGPLDTLKIKGEPGLNGDKGDNGVIGSPGIQGPKGESGQKGDKGDSGTIGAMGSPGPLGVPGEKGEPGEKGDKGDAGLIGTKGDKGPPGFNGIGTQGEKGQKGEPGVFVVGPAGPPGPPGKDFERDLTGSESRDKNLGSEANPAKSCSDIDSRESGNYHLNPAKVFEAVCDFEEERVCIHPKTTDDKFYIIPSNTTWVGKTELNMEKFYDDMFPNIEYLRKITTFASQRIKINCKDAFRVIDGHKYLQMLLWSNVLIGPTPTDRTPVHYNIVHDTCDKPGGFAELEISTYGSQLPIIDMYLDTLTSSPRLSMELVELCFRD</sequence>
<name>A0AAV1K0P5_9NEOP</name>
<dbReference type="GO" id="GO:0005576">
    <property type="term" value="C:extracellular region"/>
    <property type="evidence" value="ECO:0007669"/>
    <property type="project" value="UniProtKB-SubCell"/>
</dbReference>
<evidence type="ECO:0000313" key="7">
    <source>
        <dbReference type="EMBL" id="CAK1555175.1"/>
    </source>
</evidence>
<feature type="compositionally biased region" description="Basic and acidic residues" evidence="4">
    <location>
        <begin position="208"/>
        <end position="220"/>
    </location>
</feature>
<dbReference type="AlphaFoldDB" id="A0AAV1K0P5"/>
<feature type="domain" description="Fibrillar collagen NC1" evidence="6">
    <location>
        <begin position="267"/>
        <end position="465"/>
    </location>
</feature>
<dbReference type="GO" id="GO:0005201">
    <property type="term" value="F:extracellular matrix structural constituent"/>
    <property type="evidence" value="ECO:0007669"/>
    <property type="project" value="InterPro"/>
</dbReference>
<evidence type="ECO:0000259" key="6">
    <source>
        <dbReference type="SMART" id="SM00038"/>
    </source>
</evidence>
<dbReference type="PANTHER" id="PTHR24637">
    <property type="entry name" value="COLLAGEN"/>
    <property type="match status" value="1"/>
</dbReference>
<reference evidence="7 8" key="1">
    <citation type="submission" date="2023-11" db="EMBL/GenBank/DDBJ databases">
        <authorList>
            <person name="Okamura Y."/>
        </authorList>
    </citation>
    <scope>NUCLEOTIDE SEQUENCE [LARGE SCALE GENOMIC DNA]</scope>
</reference>
<dbReference type="Pfam" id="PF01391">
    <property type="entry name" value="Collagen"/>
    <property type="match status" value="1"/>
</dbReference>
<dbReference type="EMBL" id="CAVLEF010000280">
    <property type="protein sequence ID" value="CAK1555175.1"/>
    <property type="molecule type" value="Genomic_DNA"/>
</dbReference>
<comment type="caution">
    <text evidence="7">The sequence shown here is derived from an EMBL/GenBank/DDBJ whole genome shotgun (WGS) entry which is preliminary data.</text>
</comment>
<dbReference type="PANTHER" id="PTHR24637:SF388">
    <property type="entry name" value="NEMATODE CUTICLE COLLAGEN N-TERMINAL DOMAIN-CONTAINING PROTEIN"/>
    <property type="match status" value="1"/>
</dbReference>